<feature type="transmembrane region" description="Helical" evidence="1">
    <location>
        <begin position="47"/>
        <end position="72"/>
    </location>
</feature>
<organism evidence="2 3">
    <name type="scientific">Companilactobacillus suantsaicola</name>
    <dbReference type="NCBI Taxonomy" id="2487723"/>
    <lineage>
        <taxon>Bacteria</taxon>
        <taxon>Bacillati</taxon>
        <taxon>Bacillota</taxon>
        <taxon>Bacilli</taxon>
        <taxon>Lactobacillales</taxon>
        <taxon>Lactobacillaceae</taxon>
        <taxon>Companilactobacillus</taxon>
    </lineage>
</organism>
<keyword evidence="1" id="KW-0472">Membrane</keyword>
<keyword evidence="1" id="KW-0812">Transmembrane</keyword>
<dbReference type="EMBL" id="RKLY01000046">
    <property type="protein sequence ID" value="TGD21096.1"/>
    <property type="molecule type" value="Genomic_DNA"/>
</dbReference>
<dbReference type="RefSeq" id="WP_135374600.1">
    <property type="nucleotide sequence ID" value="NZ_RKLY01000046.1"/>
</dbReference>
<feature type="transmembrane region" description="Helical" evidence="1">
    <location>
        <begin position="6"/>
        <end position="26"/>
    </location>
</feature>
<proteinExistence type="predicted"/>
<dbReference type="AlphaFoldDB" id="A0A4Z0JEZ1"/>
<comment type="caution">
    <text evidence="2">The sequence shown here is derived from an EMBL/GenBank/DDBJ whole genome shotgun (WGS) entry which is preliminary data.</text>
</comment>
<evidence type="ECO:0000313" key="3">
    <source>
        <dbReference type="Proteomes" id="UP000298021"/>
    </source>
</evidence>
<evidence type="ECO:0000313" key="2">
    <source>
        <dbReference type="EMBL" id="TGD21096.1"/>
    </source>
</evidence>
<gene>
    <name evidence="2" type="ORF">EGT49_12025</name>
</gene>
<reference evidence="2 3" key="1">
    <citation type="submission" date="2018-10" db="EMBL/GenBank/DDBJ databases">
        <title>Lactobacillus sp. R7 and Lactobacillus sp. R19 isolated from fermented mustard green product of Taiwan.</title>
        <authorList>
            <person name="Lin S.-T."/>
        </authorList>
    </citation>
    <scope>NUCLEOTIDE SEQUENCE [LARGE SCALE GENOMIC DNA]</scope>
    <source>
        <strain evidence="2 3">BCRC 81127</strain>
    </source>
</reference>
<accession>A0A4Z0JEZ1</accession>
<sequence>MAFIEYYYGLIVIVVAMLIWSWIVYVMMDIPKGSSPRQVKIGKICRYIMLFSGYLFIIGIQLDMIIILPTLLDYYS</sequence>
<keyword evidence="3" id="KW-1185">Reference proteome</keyword>
<name>A0A4Z0JEZ1_9LACO</name>
<dbReference type="Proteomes" id="UP000298021">
    <property type="component" value="Unassembled WGS sequence"/>
</dbReference>
<keyword evidence="1" id="KW-1133">Transmembrane helix</keyword>
<evidence type="ECO:0000256" key="1">
    <source>
        <dbReference type="SAM" id="Phobius"/>
    </source>
</evidence>
<protein>
    <submittedName>
        <fullName evidence="2">Uncharacterized protein</fullName>
    </submittedName>
</protein>